<dbReference type="EMBL" id="JANPWB010000009">
    <property type="protein sequence ID" value="KAJ1151885.1"/>
    <property type="molecule type" value="Genomic_DNA"/>
</dbReference>
<proteinExistence type="predicted"/>
<feature type="compositionally biased region" description="Basic and acidic residues" evidence="1">
    <location>
        <begin position="95"/>
        <end position="109"/>
    </location>
</feature>
<reference evidence="2" key="1">
    <citation type="journal article" date="2022" name="bioRxiv">
        <title>Sequencing and chromosome-scale assembly of the giantPleurodeles waltlgenome.</title>
        <authorList>
            <person name="Brown T."/>
            <person name="Elewa A."/>
            <person name="Iarovenko S."/>
            <person name="Subramanian E."/>
            <person name="Araus A.J."/>
            <person name="Petzold A."/>
            <person name="Susuki M."/>
            <person name="Suzuki K.-i.T."/>
            <person name="Hayashi T."/>
            <person name="Toyoda A."/>
            <person name="Oliveira C."/>
            <person name="Osipova E."/>
            <person name="Leigh N.D."/>
            <person name="Simon A."/>
            <person name="Yun M.H."/>
        </authorList>
    </citation>
    <scope>NUCLEOTIDE SEQUENCE</scope>
    <source>
        <strain evidence="2">20211129_DDA</strain>
        <tissue evidence="2">Liver</tissue>
    </source>
</reference>
<organism evidence="2 3">
    <name type="scientific">Pleurodeles waltl</name>
    <name type="common">Iberian ribbed newt</name>
    <dbReference type="NCBI Taxonomy" id="8319"/>
    <lineage>
        <taxon>Eukaryota</taxon>
        <taxon>Metazoa</taxon>
        <taxon>Chordata</taxon>
        <taxon>Craniata</taxon>
        <taxon>Vertebrata</taxon>
        <taxon>Euteleostomi</taxon>
        <taxon>Amphibia</taxon>
        <taxon>Batrachia</taxon>
        <taxon>Caudata</taxon>
        <taxon>Salamandroidea</taxon>
        <taxon>Salamandridae</taxon>
        <taxon>Pleurodelinae</taxon>
        <taxon>Pleurodeles</taxon>
    </lineage>
</organism>
<feature type="compositionally biased region" description="Polar residues" evidence="1">
    <location>
        <begin position="80"/>
        <end position="92"/>
    </location>
</feature>
<gene>
    <name evidence="2" type="ORF">NDU88_004664</name>
</gene>
<comment type="caution">
    <text evidence="2">The sequence shown here is derived from an EMBL/GenBank/DDBJ whole genome shotgun (WGS) entry which is preliminary data.</text>
</comment>
<feature type="compositionally biased region" description="Polar residues" evidence="1">
    <location>
        <begin position="1"/>
        <end position="21"/>
    </location>
</feature>
<protein>
    <submittedName>
        <fullName evidence="2">Uncharacterized protein</fullName>
    </submittedName>
</protein>
<accession>A0AAV7RK73</accession>
<name>A0AAV7RK73_PLEWA</name>
<dbReference type="Proteomes" id="UP001066276">
    <property type="component" value="Chromosome 5"/>
</dbReference>
<sequence length="146" mass="16037">MDRGPQQQAQTDEYSGGTTRRGTPDVFPGGTGGRIISQEAGEVQGHNLRRLTSPEEGAKENAERSNKDAHHIGKPEEDTTSTTMRGENTRPSFQEPKKRTNEMKSEEGKYQSQRPDLKGISAVSLTYETVSRVHCTPGELSHADPT</sequence>
<evidence type="ECO:0000313" key="3">
    <source>
        <dbReference type="Proteomes" id="UP001066276"/>
    </source>
</evidence>
<evidence type="ECO:0000313" key="2">
    <source>
        <dbReference type="EMBL" id="KAJ1151885.1"/>
    </source>
</evidence>
<evidence type="ECO:0000256" key="1">
    <source>
        <dbReference type="SAM" id="MobiDB-lite"/>
    </source>
</evidence>
<feature type="compositionally biased region" description="Basic and acidic residues" evidence="1">
    <location>
        <begin position="52"/>
        <end position="77"/>
    </location>
</feature>
<feature type="region of interest" description="Disordered" evidence="1">
    <location>
        <begin position="1"/>
        <end position="117"/>
    </location>
</feature>
<dbReference type="AlphaFoldDB" id="A0AAV7RK73"/>
<keyword evidence="3" id="KW-1185">Reference proteome</keyword>